<proteinExistence type="inferred from homology"/>
<evidence type="ECO:0000256" key="8">
    <source>
        <dbReference type="SAM" id="MobiDB-lite"/>
    </source>
</evidence>
<dbReference type="CDD" id="cd08010">
    <property type="entry name" value="MltG_like"/>
    <property type="match status" value="1"/>
</dbReference>
<evidence type="ECO:0000256" key="7">
    <source>
        <dbReference type="HAMAP-Rule" id="MF_02065"/>
    </source>
</evidence>
<sequence length="476" mass="49970">MIQPDAVAKPPTRSSAVRNPFVVAGNAVFVLLMLIAIGGYFGLRQFTSPGPLTEAKTVYVPKGSGRDEIADSLERQGVIDSATIFTTGALMLGHSNLKAGEYAFKPGASMYDVMNILVDGKVIQHSITIPEGLTSQMIIDRLNQDDLLTGDAPPVPPEGALLPDTYKYERGTTRSAMVRKMQEEQKALVDQIWKQRAPNLPLKSPAEMVTLASIVEKETGQADERPHVASVFINRLQKNMRLQSDPTVIYGMVGGKGKLDRALTSADLSQPTRFNTYTITGLPPSPIANPGKAAMQAVATPLATKDLYFVADGTGGHAFASTLDEHNKNVAKWRQFQQQGGNAAAAPSQPAPAPVPDDAAPAPAPAPAEAPAAKPPAKPCKKGSKACKQQTEAEAPPPAAAPSAPPAADIPLPAPPAASATPNPSAPPPAETLAAPNDPAQAAKPKKGGFDDPVANTDHDPLLDKTFDLNSPQSVQ</sequence>
<keyword evidence="7" id="KW-0997">Cell inner membrane</keyword>
<keyword evidence="2 7" id="KW-0812">Transmembrane</keyword>
<dbReference type="Gene3D" id="3.30.160.60">
    <property type="entry name" value="Classic Zinc Finger"/>
    <property type="match status" value="1"/>
</dbReference>
<keyword evidence="1 7" id="KW-1003">Cell membrane</keyword>
<evidence type="ECO:0000313" key="9">
    <source>
        <dbReference type="EMBL" id="PRH88337.1"/>
    </source>
</evidence>
<evidence type="ECO:0000256" key="4">
    <source>
        <dbReference type="ARBA" id="ARBA00023136"/>
    </source>
</evidence>
<keyword evidence="5 7" id="KW-0456">Lyase</keyword>
<dbReference type="AlphaFoldDB" id="A0A2S9QG53"/>
<accession>A0A2S9QG53</accession>
<dbReference type="PANTHER" id="PTHR30518">
    <property type="entry name" value="ENDOLYTIC MUREIN TRANSGLYCOSYLASE"/>
    <property type="match status" value="1"/>
</dbReference>
<feature type="compositionally biased region" description="Pro residues" evidence="8">
    <location>
        <begin position="395"/>
        <end position="405"/>
    </location>
</feature>
<dbReference type="NCBIfam" id="TIGR00247">
    <property type="entry name" value="endolytic transglycosylase MltG"/>
    <property type="match status" value="1"/>
</dbReference>
<comment type="similarity">
    <text evidence="7">Belongs to the transglycosylase MltG family.</text>
</comment>
<organism evidence="9 10">
    <name type="scientific">Labrys okinawensis</name>
    <dbReference type="NCBI Taxonomy" id="346911"/>
    <lineage>
        <taxon>Bacteria</taxon>
        <taxon>Pseudomonadati</taxon>
        <taxon>Pseudomonadota</taxon>
        <taxon>Alphaproteobacteria</taxon>
        <taxon>Hyphomicrobiales</taxon>
        <taxon>Xanthobacteraceae</taxon>
        <taxon>Labrys</taxon>
    </lineage>
</organism>
<dbReference type="EMBL" id="PUEJ01000003">
    <property type="protein sequence ID" value="PRH88337.1"/>
    <property type="molecule type" value="Genomic_DNA"/>
</dbReference>
<dbReference type="Gene3D" id="3.30.1490.480">
    <property type="entry name" value="Endolytic murein transglycosylase"/>
    <property type="match status" value="1"/>
</dbReference>
<feature type="site" description="Important for catalytic activity" evidence="7">
    <location>
        <position position="218"/>
    </location>
</feature>
<dbReference type="Pfam" id="PF02618">
    <property type="entry name" value="YceG"/>
    <property type="match status" value="1"/>
</dbReference>
<dbReference type="GO" id="GO:0008932">
    <property type="term" value="F:lytic endotransglycosylase activity"/>
    <property type="evidence" value="ECO:0007669"/>
    <property type="project" value="UniProtKB-UniRule"/>
</dbReference>
<dbReference type="PANTHER" id="PTHR30518:SF2">
    <property type="entry name" value="ENDOLYTIC MUREIN TRANSGLYCOSYLASE"/>
    <property type="match status" value="1"/>
</dbReference>
<comment type="function">
    <text evidence="7">Functions as a peptidoglycan terminase that cleaves nascent peptidoglycan strands endolytically to terminate their elongation.</text>
</comment>
<feature type="compositionally biased region" description="Pro residues" evidence="8">
    <location>
        <begin position="362"/>
        <end position="378"/>
    </location>
</feature>
<feature type="transmembrane region" description="Helical" evidence="7">
    <location>
        <begin position="21"/>
        <end position="43"/>
    </location>
</feature>
<evidence type="ECO:0000256" key="5">
    <source>
        <dbReference type="ARBA" id="ARBA00023239"/>
    </source>
</evidence>
<comment type="subcellular location">
    <subcellularLocation>
        <location evidence="7">Cell inner membrane</location>
        <topology evidence="7">Single-pass membrane protein</topology>
    </subcellularLocation>
</comment>
<keyword evidence="10" id="KW-1185">Reference proteome</keyword>
<reference evidence="9 10" key="1">
    <citation type="submission" date="2018-02" db="EMBL/GenBank/DDBJ databases">
        <title>Whole genome sequencing of endophytic bacterium.</title>
        <authorList>
            <person name="Eedara R."/>
            <person name="Podile A.R."/>
        </authorList>
    </citation>
    <scope>NUCLEOTIDE SEQUENCE [LARGE SCALE GENOMIC DNA]</scope>
    <source>
        <strain evidence="9 10">RP1T</strain>
    </source>
</reference>
<dbReference type="GO" id="GO:0005886">
    <property type="term" value="C:plasma membrane"/>
    <property type="evidence" value="ECO:0007669"/>
    <property type="project" value="UniProtKB-SubCell"/>
</dbReference>
<evidence type="ECO:0000313" key="10">
    <source>
        <dbReference type="Proteomes" id="UP000237682"/>
    </source>
</evidence>
<evidence type="ECO:0000256" key="2">
    <source>
        <dbReference type="ARBA" id="ARBA00022692"/>
    </source>
</evidence>
<feature type="region of interest" description="Disordered" evidence="8">
    <location>
        <begin position="335"/>
        <end position="476"/>
    </location>
</feature>
<gene>
    <name evidence="7 9" type="primary">mltG</name>
    <name evidence="9" type="ORF">C5L14_10300</name>
</gene>
<keyword evidence="6 7" id="KW-0961">Cell wall biogenesis/degradation</keyword>
<evidence type="ECO:0000256" key="3">
    <source>
        <dbReference type="ARBA" id="ARBA00022989"/>
    </source>
</evidence>
<dbReference type="InterPro" id="IPR003770">
    <property type="entry name" value="MLTG-like"/>
</dbReference>
<dbReference type="EC" id="4.2.2.29" evidence="7"/>
<evidence type="ECO:0000256" key="6">
    <source>
        <dbReference type="ARBA" id="ARBA00023316"/>
    </source>
</evidence>
<feature type="compositionally biased region" description="Basic and acidic residues" evidence="8">
    <location>
        <begin position="457"/>
        <end position="467"/>
    </location>
</feature>
<comment type="catalytic activity">
    <reaction evidence="7">
        <text>a peptidoglycan chain = a peptidoglycan chain with N-acetyl-1,6-anhydromuramyl-[peptide] at the reducing end + a peptidoglycan chain with N-acetylglucosamine at the non-reducing end.</text>
        <dbReference type="EC" id="4.2.2.29"/>
    </reaction>
</comment>
<dbReference type="OrthoDB" id="9814591at2"/>
<feature type="compositionally biased region" description="Low complexity" evidence="8">
    <location>
        <begin position="406"/>
        <end position="423"/>
    </location>
</feature>
<protein>
    <recommendedName>
        <fullName evidence="7">Endolytic murein transglycosylase</fullName>
        <ecNumber evidence="7">4.2.2.29</ecNumber>
    </recommendedName>
    <alternativeName>
        <fullName evidence="7">Peptidoglycan lytic transglycosylase</fullName>
    </alternativeName>
    <alternativeName>
        <fullName evidence="7">Peptidoglycan polymerization terminase</fullName>
    </alternativeName>
</protein>
<dbReference type="GO" id="GO:0009252">
    <property type="term" value="P:peptidoglycan biosynthetic process"/>
    <property type="evidence" value="ECO:0007669"/>
    <property type="project" value="UniProtKB-UniRule"/>
</dbReference>
<keyword evidence="4 7" id="KW-0472">Membrane</keyword>
<evidence type="ECO:0000256" key="1">
    <source>
        <dbReference type="ARBA" id="ARBA00022475"/>
    </source>
</evidence>
<name>A0A2S9QG53_9HYPH</name>
<dbReference type="RefSeq" id="WP_105861997.1">
    <property type="nucleotide sequence ID" value="NZ_PUEJ01000003.1"/>
</dbReference>
<dbReference type="GO" id="GO:0071555">
    <property type="term" value="P:cell wall organization"/>
    <property type="evidence" value="ECO:0007669"/>
    <property type="project" value="UniProtKB-KW"/>
</dbReference>
<dbReference type="Proteomes" id="UP000237682">
    <property type="component" value="Unassembled WGS sequence"/>
</dbReference>
<dbReference type="HAMAP" id="MF_02065">
    <property type="entry name" value="MltG"/>
    <property type="match status" value="1"/>
</dbReference>
<comment type="caution">
    <text evidence="9">The sequence shown here is derived from an EMBL/GenBank/DDBJ whole genome shotgun (WGS) entry which is preliminary data.</text>
</comment>
<keyword evidence="3 7" id="KW-1133">Transmembrane helix</keyword>